<keyword evidence="4" id="KW-1185">Reference proteome</keyword>
<accession>A0A3D8REV1</accession>
<keyword evidence="2" id="KW-0812">Transmembrane</keyword>
<dbReference type="OrthoDB" id="5376804at2759"/>
<feature type="transmembrane region" description="Helical" evidence="2">
    <location>
        <begin position="48"/>
        <end position="72"/>
    </location>
</feature>
<dbReference type="STRING" id="1810919.A0A3D8REV1"/>
<dbReference type="EMBL" id="PVWQ01000009">
    <property type="protein sequence ID" value="RDW72391.1"/>
    <property type="molecule type" value="Genomic_DNA"/>
</dbReference>
<organism evidence="3 4">
    <name type="scientific">Aspergillus mulundensis</name>
    <dbReference type="NCBI Taxonomy" id="1810919"/>
    <lineage>
        <taxon>Eukaryota</taxon>
        <taxon>Fungi</taxon>
        <taxon>Dikarya</taxon>
        <taxon>Ascomycota</taxon>
        <taxon>Pezizomycotina</taxon>
        <taxon>Eurotiomycetes</taxon>
        <taxon>Eurotiomycetidae</taxon>
        <taxon>Eurotiales</taxon>
        <taxon>Aspergillaceae</taxon>
        <taxon>Aspergillus</taxon>
        <taxon>Aspergillus subgen. Nidulantes</taxon>
    </lineage>
</organism>
<feature type="transmembrane region" description="Helical" evidence="2">
    <location>
        <begin position="84"/>
        <end position="106"/>
    </location>
</feature>
<dbReference type="GeneID" id="38117933"/>
<evidence type="ECO:0000313" key="4">
    <source>
        <dbReference type="Proteomes" id="UP000256690"/>
    </source>
</evidence>
<feature type="transmembrane region" description="Helical" evidence="2">
    <location>
        <begin position="550"/>
        <end position="573"/>
    </location>
</feature>
<evidence type="ECO:0000313" key="3">
    <source>
        <dbReference type="EMBL" id="RDW72391.1"/>
    </source>
</evidence>
<dbReference type="PANTHER" id="PTHR35394">
    <property type="entry name" value="DUF3176 DOMAIN-CONTAINING PROTEIN"/>
    <property type="match status" value="1"/>
</dbReference>
<evidence type="ECO:0000256" key="2">
    <source>
        <dbReference type="SAM" id="Phobius"/>
    </source>
</evidence>
<dbReference type="InterPro" id="IPR021514">
    <property type="entry name" value="DUF3176"/>
</dbReference>
<proteinExistence type="predicted"/>
<feature type="region of interest" description="Disordered" evidence="1">
    <location>
        <begin position="1"/>
        <end position="31"/>
    </location>
</feature>
<dbReference type="AlphaFoldDB" id="A0A3D8REV1"/>
<dbReference type="Proteomes" id="UP000256690">
    <property type="component" value="Unassembled WGS sequence"/>
</dbReference>
<keyword evidence="2" id="KW-0472">Membrane</keyword>
<dbReference type="PANTHER" id="PTHR35394:SF5">
    <property type="entry name" value="DUF3176 DOMAIN-CONTAINING PROTEIN"/>
    <property type="match status" value="1"/>
</dbReference>
<name>A0A3D8REV1_9EURO</name>
<evidence type="ECO:0000256" key="1">
    <source>
        <dbReference type="SAM" id="MobiDB-lite"/>
    </source>
</evidence>
<reference evidence="3 4" key="1">
    <citation type="journal article" date="2018" name="IMA Fungus">
        <title>IMA Genome-F 9: Draft genome sequence of Annulohypoxylon stygium, Aspergillus mulundensis, Berkeleyomyces basicola (syn. Thielaviopsis basicola), Ceratocystis smalleyi, two Cercospora beticola strains, Coleophoma cylindrospora, Fusarium fracticaudum, Phialophora cf. hyalina, and Morchella septimelata.</title>
        <authorList>
            <person name="Wingfield B.D."/>
            <person name="Bills G.F."/>
            <person name="Dong Y."/>
            <person name="Huang W."/>
            <person name="Nel W.J."/>
            <person name="Swalarsk-Parry B.S."/>
            <person name="Vaghefi N."/>
            <person name="Wilken P.M."/>
            <person name="An Z."/>
            <person name="de Beer Z.W."/>
            <person name="De Vos L."/>
            <person name="Chen L."/>
            <person name="Duong T.A."/>
            <person name="Gao Y."/>
            <person name="Hammerbacher A."/>
            <person name="Kikkert J.R."/>
            <person name="Li Y."/>
            <person name="Li H."/>
            <person name="Li K."/>
            <person name="Li Q."/>
            <person name="Liu X."/>
            <person name="Ma X."/>
            <person name="Naidoo K."/>
            <person name="Pethybridge S.J."/>
            <person name="Sun J."/>
            <person name="Steenkamp E.T."/>
            <person name="van der Nest M.A."/>
            <person name="van Wyk S."/>
            <person name="Wingfield M.J."/>
            <person name="Xiong C."/>
            <person name="Yue Q."/>
            <person name="Zhang X."/>
        </authorList>
    </citation>
    <scope>NUCLEOTIDE SEQUENCE [LARGE SCALE GENOMIC DNA]</scope>
    <source>
        <strain evidence="3 4">DSM 5745</strain>
    </source>
</reference>
<comment type="caution">
    <text evidence="3">The sequence shown here is derived from an EMBL/GenBank/DDBJ whole genome shotgun (WGS) entry which is preliminary data.</text>
</comment>
<gene>
    <name evidence="3" type="ORF">DSM5745_07563</name>
</gene>
<protein>
    <submittedName>
        <fullName evidence="3">Uncharacterized protein</fullName>
    </submittedName>
</protein>
<keyword evidence="2" id="KW-1133">Transmembrane helix</keyword>
<sequence length="639" mass="70093">MSPQAAGGHPPAYEPVPRTPSPETLTAKPSKKHASCSDTWASIMLSTWLWEAVAMIFSMLCFAAIVGVLRAFDQKSRPSFAYGLTLNAIISILATASKSSLIYVIGECMGQLKWIWFCKEGKQLDGMQLFDSASRGPLGSLFIILDHKGQSLASLGALLMILALIYDPFVQQIITYPTRETADTSDLSRALAKQAFYVDPDLLSAEREDTDVANVVYTGVWTESSDYLQPRLTCSSGNCRWPTYRSVGMCSKCEDITSTTTFECGANGPIETPEPEVTYEGCSNSTSHESCTSISTTTSLPTSYTDCSITTSKRDSLNATLDFFLSTLPDGTPRRHLTVPEHIVWSPYEYQIWPHNKTYVGIRDPQFVAIHTELGLASNKTTGYSPLSHLGDTLEVKRCTQCALALCLQTYDISVSNGTASFDIGSTDYGGFFYNSHPDQWGNNEWCWRPESSLAPSLVNIPTEPDAGSVYANKSEFAFFFKKWYMIDDYLTRVSRSQSDSPNVDKIINTGLEAVMANVAASFTKAALTASNGTVTGTAYVSEVYVSVDWVLLILPAALVALGIVLLGLTVFVNRRRKLPLWKSSLLAVLFHGLNGFEAEDADASSRTETADQMEKVAQGITVRLRAVDEQRGLMLDRS</sequence>
<dbReference type="Pfam" id="PF11374">
    <property type="entry name" value="DUF3176"/>
    <property type="match status" value="1"/>
</dbReference>
<dbReference type="RefSeq" id="XP_026601611.1">
    <property type="nucleotide sequence ID" value="XM_026749579.1"/>
</dbReference>